<accession>A0A8S5R767</accession>
<sequence>MRTLYRTKEEALKALKESGKTGYLSTADNRSNLSIDYDSFGGKALCWSGEVQAYRTDDGDIFAWWE</sequence>
<dbReference type="EMBL" id="BK015833">
    <property type="protein sequence ID" value="DAE27254.1"/>
    <property type="molecule type" value="Genomic_DNA"/>
</dbReference>
<name>A0A8S5R767_9VIRU</name>
<organism evidence="1">
    <name type="scientific">virus sp. ctee23</name>
    <dbReference type="NCBI Taxonomy" id="2826809"/>
    <lineage>
        <taxon>Viruses</taxon>
    </lineage>
</organism>
<proteinExistence type="predicted"/>
<reference evidence="1" key="1">
    <citation type="journal article" date="2021" name="Proc. Natl. Acad. Sci. U.S.A.">
        <title>A Catalog of Tens of Thousands of Viruses from Human Metagenomes Reveals Hidden Associations with Chronic Diseases.</title>
        <authorList>
            <person name="Tisza M.J."/>
            <person name="Buck C.B."/>
        </authorList>
    </citation>
    <scope>NUCLEOTIDE SEQUENCE</scope>
    <source>
        <strain evidence="1">Ctee23</strain>
    </source>
</reference>
<protein>
    <submittedName>
        <fullName evidence="1">Uncharacterized protein</fullName>
    </submittedName>
</protein>
<evidence type="ECO:0000313" key="1">
    <source>
        <dbReference type="EMBL" id="DAE27254.1"/>
    </source>
</evidence>